<dbReference type="EMBL" id="DVFI01000013">
    <property type="protein sequence ID" value="HIQ62165.1"/>
    <property type="molecule type" value="Genomic_DNA"/>
</dbReference>
<evidence type="ECO:0000313" key="3">
    <source>
        <dbReference type="EMBL" id="HIQ62165.1"/>
    </source>
</evidence>
<feature type="coiled-coil region" evidence="1">
    <location>
        <begin position="120"/>
        <end position="147"/>
    </location>
</feature>
<evidence type="ECO:0000259" key="2">
    <source>
        <dbReference type="Pfam" id="PF01841"/>
    </source>
</evidence>
<dbReference type="Pfam" id="PF01841">
    <property type="entry name" value="Transglut_core"/>
    <property type="match status" value="1"/>
</dbReference>
<keyword evidence="1" id="KW-0175">Coiled coil</keyword>
<dbReference type="InterPro" id="IPR038765">
    <property type="entry name" value="Papain-like_cys_pep_sf"/>
</dbReference>
<comment type="caution">
    <text evidence="3">The sequence shown here is derived from an EMBL/GenBank/DDBJ whole genome shotgun (WGS) entry which is preliminary data.</text>
</comment>
<feature type="domain" description="Transglutaminase-like" evidence="2">
    <location>
        <begin position="132"/>
        <end position="234"/>
    </location>
</feature>
<dbReference type="Proteomes" id="UP000886819">
    <property type="component" value="Unassembled WGS sequence"/>
</dbReference>
<sequence length="373" mass="41848">MFRRRLVFWILTVCLLAVAIPAMGERAPSFDTWWETAEYLRSCTQDRAKEIRFTLSEPEALTMQKSDLRQEFLQMAPLMSRLYASIDYDRNSVKVVITPVYRAGVRMLDAWRTGDESALSHQERSALDEAEAIVERLQARYSSSLELERAIFDELCAQLTFNEMLEKEPGEDAPGVSAAFALTHGWANCQGYSDAFYLLAGMAGFEVGFQNGYNAGVLHAWNTVELGGQWYVVDVSTADIAGDLVAPETGVYTLFNAGRDRCAGALSWDPVWETADIADGSGGSYFFHAGIPGFGATFDDLDAMAQYCYNKRVYDGERDIWVLLLGYGEELPIDGINAAMTRVTNRHNGETRWRFWGWPTGGAQCILLRWDVF</sequence>
<gene>
    <name evidence="3" type="ORF">IAA66_01085</name>
</gene>
<dbReference type="Gene3D" id="3.10.620.30">
    <property type="match status" value="1"/>
</dbReference>
<proteinExistence type="predicted"/>
<dbReference type="SUPFAM" id="SSF54001">
    <property type="entry name" value="Cysteine proteinases"/>
    <property type="match status" value="1"/>
</dbReference>
<reference evidence="3" key="2">
    <citation type="journal article" date="2021" name="PeerJ">
        <title>Extensive microbial diversity within the chicken gut microbiome revealed by metagenomics and culture.</title>
        <authorList>
            <person name="Gilroy R."/>
            <person name="Ravi A."/>
            <person name="Getino M."/>
            <person name="Pursley I."/>
            <person name="Horton D.L."/>
            <person name="Alikhan N.F."/>
            <person name="Baker D."/>
            <person name="Gharbi K."/>
            <person name="Hall N."/>
            <person name="Watson M."/>
            <person name="Adriaenssens E.M."/>
            <person name="Foster-Nyarko E."/>
            <person name="Jarju S."/>
            <person name="Secka A."/>
            <person name="Antonio M."/>
            <person name="Oren A."/>
            <person name="Chaudhuri R.R."/>
            <person name="La Ragione R."/>
            <person name="Hildebrand F."/>
            <person name="Pallen M.J."/>
        </authorList>
    </citation>
    <scope>NUCLEOTIDE SEQUENCE</scope>
    <source>
        <strain evidence="3">ChiHile30-977</strain>
    </source>
</reference>
<evidence type="ECO:0000313" key="4">
    <source>
        <dbReference type="Proteomes" id="UP000886819"/>
    </source>
</evidence>
<organism evidence="3 4">
    <name type="scientific">Candidatus Avichristensenella intestinipullorum</name>
    <dbReference type="NCBI Taxonomy" id="2840693"/>
    <lineage>
        <taxon>Bacteria</taxon>
        <taxon>Bacillati</taxon>
        <taxon>Bacillota</taxon>
        <taxon>Clostridia</taxon>
        <taxon>Candidatus Avichristensenella</taxon>
    </lineage>
</organism>
<dbReference type="AlphaFoldDB" id="A0A9D1CHW9"/>
<name>A0A9D1CHW9_9FIRM</name>
<dbReference type="InterPro" id="IPR002931">
    <property type="entry name" value="Transglutaminase-like"/>
</dbReference>
<protein>
    <submittedName>
        <fullName evidence="3">Transglutaminase domain-containing protein</fullName>
    </submittedName>
</protein>
<accession>A0A9D1CHW9</accession>
<evidence type="ECO:0000256" key="1">
    <source>
        <dbReference type="SAM" id="Coils"/>
    </source>
</evidence>
<reference evidence="3" key="1">
    <citation type="submission" date="2020-10" db="EMBL/GenBank/DDBJ databases">
        <authorList>
            <person name="Gilroy R."/>
        </authorList>
    </citation>
    <scope>NUCLEOTIDE SEQUENCE</scope>
    <source>
        <strain evidence="3">ChiHile30-977</strain>
    </source>
</reference>